<comment type="subcellular location">
    <subcellularLocation>
        <location evidence="1">Membrane</location>
        <topology evidence="1">Multi-pass membrane protein</topology>
    </subcellularLocation>
</comment>
<evidence type="ECO:0000256" key="1">
    <source>
        <dbReference type="ARBA" id="ARBA00004141"/>
    </source>
</evidence>
<gene>
    <name evidence="6" type="ORF">B0T17DRAFT_500306</name>
</gene>
<dbReference type="InterPro" id="IPR006696">
    <property type="entry name" value="DUF423"/>
</dbReference>
<dbReference type="Proteomes" id="UP001174934">
    <property type="component" value="Unassembled WGS sequence"/>
</dbReference>
<protein>
    <recommendedName>
        <fullName evidence="8">DUF423-domain-containing protein</fullName>
    </recommendedName>
</protein>
<dbReference type="GO" id="GO:0016020">
    <property type="term" value="C:membrane"/>
    <property type="evidence" value="ECO:0007669"/>
    <property type="project" value="UniProtKB-SubCell"/>
</dbReference>
<evidence type="ECO:0000256" key="5">
    <source>
        <dbReference type="SAM" id="Phobius"/>
    </source>
</evidence>
<evidence type="ECO:0000313" key="6">
    <source>
        <dbReference type="EMBL" id="KAK0610727.1"/>
    </source>
</evidence>
<keyword evidence="7" id="KW-1185">Reference proteome</keyword>
<feature type="transmembrane region" description="Helical" evidence="5">
    <location>
        <begin position="47"/>
        <end position="73"/>
    </location>
</feature>
<keyword evidence="4 5" id="KW-0472">Membrane</keyword>
<sequence>MSTFWKIGAIYGAAAVGLGAFGAHGLKKHISDPKRIANWGTAAQYQLVHSVVVLIAANHPLAAGLLTTGMTLFSGSLYALTLDPERFRFMGPVTPLGGLFLIAGWLALAFTKGRSGVPPWPRF</sequence>
<accession>A0AA39TRZ3</accession>
<keyword evidence="2 5" id="KW-0812">Transmembrane</keyword>
<proteinExistence type="predicted"/>
<evidence type="ECO:0000313" key="7">
    <source>
        <dbReference type="Proteomes" id="UP001174934"/>
    </source>
</evidence>
<feature type="transmembrane region" description="Helical" evidence="5">
    <location>
        <begin position="93"/>
        <end position="111"/>
    </location>
</feature>
<comment type="caution">
    <text evidence="6">The sequence shown here is derived from an EMBL/GenBank/DDBJ whole genome shotgun (WGS) entry which is preliminary data.</text>
</comment>
<evidence type="ECO:0000256" key="2">
    <source>
        <dbReference type="ARBA" id="ARBA00022692"/>
    </source>
</evidence>
<feature type="transmembrane region" description="Helical" evidence="5">
    <location>
        <begin position="6"/>
        <end position="26"/>
    </location>
</feature>
<name>A0AA39TRZ3_9PEZI</name>
<keyword evidence="3 5" id="KW-1133">Transmembrane helix</keyword>
<dbReference type="PANTHER" id="PTHR43461:SF1">
    <property type="entry name" value="TRANSMEMBRANE PROTEIN 256"/>
    <property type="match status" value="1"/>
</dbReference>
<dbReference type="PANTHER" id="PTHR43461">
    <property type="entry name" value="TRANSMEMBRANE PROTEIN 256"/>
    <property type="match status" value="1"/>
</dbReference>
<evidence type="ECO:0000256" key="4">
    <source>
        <dbReference type="ARBA" id="ARBA00023136"/>
    </source>
</evidence>
<dbReference type="Pfam" id="PF04241">
    <property type="entry name" value="DUF423"/>
    <property type="match status" value="1"/>
</dbReference>
<evidence type="ECO:0008006" key="8">
    <source>
        <dbReference type="Google" id="ProtNLM"/>
    </source>
</evidence>
<dbReference type="EMBL" id="JAULSR010000010">
    <property type="protein sequence ID" value="KAK0610727.1"/>
    <property type="molecule type" value="Genomic_DNA"/>
</dbReference>
<evidence type="ECO:0000256" key="3">
    <source>
        <dbReference type="ARBA" id="ARBA00022989"/>
    </source>
</evidence>
<dbReference type="AlphaFoldDB" id="A0AA39TRZ3"/>
<reference evidence="6" key="1">
    <citation type="submission" date="2023-06" db="EMBL/GenBank/DDBJ databases">
        <title>Genome-scale phylogeny and comparative genomics of the fungal order Sordariales.</title>
        <authorList>
            <consortium name="Lawrence Berkeley National Laboratory"/>
            <person name="Hensen N."/>
            <person name="Bonometti L."/>
            <person name="Westerberg I."/>
            <person name="Brannstrom I.O."/>
            <person name="Guillou S."/>
            <person name="Cros-Aarteil S."/>
            <person name="Calhoun S."/>
            <person name="Haridas S."/>
            <person name="Kuo A."/>
            <person name="Mondo S."/>
            <person name="Pangilinan J."/>
            <person name="Riley R."/>
            <person name="LaButti K."/>
            <person name="Andreopoulos B."/>
            <person name="Lipzen A."/>
            <person name="Chen C."/>
            <person name="Yanf M."/>
            <person name="Daum C."/>
            <person name="Ng V."/>
            <person name="Clum A."/>
            <person name="Steindorff A."/>
            <person name="Ohm R."/>
            <person name="Martin F."/>
            <person name="Silar P."/>
            <person name="Natvig D."/>
            <person name="Lalanne C."/>
            <person name="Gautier V."/>
            <person name="Ament-velasquez S.L."/>
            <person name="Kruys A."/>
            <person name="Hutchinson M.I."/>
            <person name="Powell A.J."/>
            <person name="Barry K."/>
            <person name="Miller A.N."/>
            <person name="Grigoriev I.V."/>
            <person name="Debuchy R."/>
            <person name="Gladieux P."/>
            <person name="Thoren M.H."/>
            <person name="Johannesson H."/>
        </authorList>
    </citation>
    <scope>NUCLEOTIDE SEQUENCE</scope>
    <source>
        <strain evidence="6">SMH3391-2</strain>
    </source>
</reference>
<organism evidence="6 7">
    <name type="scientific">Bombardia bombarda</name>
    <dbReference type="NCBI Taxonomy" id="252184"/>
    <lineage>
        <taxon>Eukaryota</taxon>
        <taxon>Fungi</taxon>
        <taxon>Dikarya</taxon>
        <taxon>Ascomycota</taxon>
        <taxon>Pezizomycotina</taxon>
        <taxon>Sordariomycetes</taxon>
        <taxon>Sordariomycetidae</taxon>
        <taxon>Sordariales</taxon>
        <taxon>Lasiosphaeriaceae</taxon>
        <taxon>Bombardia</taxon>
    </lineage>
</organism>